<dbReference type="InterPro" id="IPR013766">
    <property type="entry name" value="Thioredoxin_domain"/>
</dbReference>
<reference evidence="3 4" key="1">
    <citation type="submission" date="2018-08" db="EMBL/GenBank/DDBJ databases">
        <title>Bacillus jemisoniae sp. nov., Bacillus chryseoplanitiae sp. nov., Bacillus resnikiae sp. nov., and Bacillus frankliniae sp. nov., isolated from Viking spacecraft and associated surfaces.</title>
        <authorList>
            <person name="Seuylemezian A."/>
            <person name="Vaishampayan P."/>
        </authorList>
    </citation>
    <scope>NUCLEOTIDE SEQUENCE [LARGE SCALE GENOMIC DNA]</scope>
    <source>
        <strain evidence="3 4">MA001</strain>
    </source>
</reference>
<dbReference type="AlphaFoldDB" id="A0A398B859"/>
<dbReference type="Proteomes" id="UP000266016">
    <property type="component" value="Unassembled WGS sequence"/>
</dbReference>
<organism evidence="3 4">
    <name type="scientific">Peribacillus asahii</name>
    <dbReference type="NCBI Taxonomy" id="228899"/>
    <lineage>
        <taxon>Bacteria</taxon>
        <taxon>Bacillati</taxon>
        <taxon>Bacillota</taxon>
        <taxon>Bacilli</taxon>
        <taxon>Bacillales</taxon>
        <taxon>Bacillaceae</taxon>
        <taxon>Peribacillus</taxon>
    </lineage>
</organism>
<protein>
    <submittedName>
        <fullName evidence="3">Thioredoxin</fullName>
    </submittedName>
</protein>
<dbReference type="EMBL" id="QWVS01000016">
    <property type="protein sequence ID" value="RID86052.1"/>
    <property type="molecule type" value="Genomic_DNA"/>
</dbReference>
<dbReference type="Gene3D" id="3.40.30.10">
    <property type="entry name" value="Glutaredoxin"/>
    <property type="match status" value="1"/>
</dbReference>
<evidence type="ECO:0000259" key="2">
    <source>
        <dbReference type="Pfam" id="PF00085"/>
    </source>
</evidence>
<evidence type="ECO:0000313" key="4">
    <source>
        <dbReference type="Proteomes" id="UP000266016"/>
    </source>
</evidence>
<gene>
    <name evidence="3" type="ORF">D1953_09725</name>
</gene>
<dbReference type="RefSeq" id="WP_119116990.1">
    <property type="nucleotide sequence ID" value="NZ_QWVS01000016.1"/>
</dbReference>
<keyword evidence="1" id="KW-0732">Signal</keyword>
<dbReference type="SUPFAM" id="SSF52833">
    <property type="entry name" value="Thioredoxin-like"/>
    <property type="match status" value="1"/>
</dbReference>
<name>A0A398B859_9BACI</name>
<keyword evidence="4" id="KW-1185">Reference proteome</keyword>
<evidence type="ECO:0000256" key="1">
    <source>
        <dbReference type="SAM" id="SignalP"/>
    </source>
</evidence>
<sequence length="155" mass="17896">MKKMLILSTALFAFTAVILITNTKQEEQFNGNPYGKKELHPATIKQLTDPNYQNLILPDELAADLRNKKNKTVYFYSPKDSRSQHTTPIVAPLAEKMGIDLVQFNLLEFKESQDDYHIDILPTIVYFKNGVEVERIVGSNEEATFRKWFEKNEVN</sequence>
<feature type="domain" description="Thioredoxin" evidence="2">
    <location>
        <begin position="62"/>
        <end position="150"/>
    </location>
</feature>
<proteinExistence type="predicted"/>
<feature type="signal peptide" evidence="1">
    <location>
        <begin position="1"/>
        <end position="15"/>
    </location>
</feature>
<feature type="chain" id="PRO_5039319544" evidence="1">
    <location>
        <begin position="16"/>
        <end position="155"/>
    </location>
</feature>
<dbReference type="InterPro" id="IPR036249">
    <property type="entry name" value="Thioredoxin-like_sf"/>
</dbReference>
<dbReference type="Pfam" id="PF00085">
    <property type="entry name" value="Thioredoxin"/>
    <property type="match status" value="1"/>
</dbReference>
<accession>A0A398B859</accession>
<comment type="caution">
    <text evidence="3">The sequence shown here is derived from an EMBL/GenBank/DDBJ whole genome shotgun (WGS) entry which is preliminary data.</text>
</comment>
<evidence type="ECO:0000313" key="3">
    <source>
        <dbReference type="EMBL" id="RID86052.1"/>
    </source>
</evidence>
<dbReference type="CDD" id="cd02947">
    <property type="entry name" value="TRX_family"/>
    <property type="match status" value="1"/>
</dbReference>